<keyword evidence="2" id="KW-1133">Transmembrane helix</keyword>
<organism evidence="3 4">
    <name type="scientific">Hibiscus sabdariffa</name>
    <name type="common">roselle</name>
    <dbReference type="NCBI Taxonomy" id="183260"/>
    <lineage>
        <taxon>Eukaryota</taxon>
        <taxon>Viridiplantae</taxon>
        <taxon>Streptophyta</taxon>
        <taxon>Embryophyta</taxon>
        <taxon>Tracheophyta</taxon>
        <taxon>Spermatophyta</taxon>
        <taxon>Magnoliopsida</taxon>
        <taxon>eudicotyledons</taxon>
        <taxon>Gunneridae</taxon>
        <taxon>Pentapetalae</taxon>
        <taxon>rosids</taxon>
        <taxon>malvids</taxon>
        <taxon>Malvales</taxon>
        <taxon>Malvaceae</taxon>
        <taxon>Malvoideae</taxon>
        <taxon>Hibiscus</taxon>
    </lineage>
</organism>
<comment type="caution">
    <text evidence="3">The sequence shown here is derived from an EMBL/GenBank/DDBJ whole genome shotgun (WGS) entry which is preliminary data.</text>
</comment>
<dbReference type="Proteomes" id="UP001396334">
    <property type="component" value="Unassembled WGS sequence"/>
</dbReference>
<dbReference type="PANTHER" id="PTHR35490">
    <property type="entry name" value="BACTERIOPHAGE N4 ADSORPTION B PROTEIN"/>
    <property type="match status" value="1"/>
</dbReference>
<name>A0ABR2RDY2_9ROSI</name>
<dbReference type="PANTHER" id="PTHR35490:SF2">
    <property type="entry name" value="BACTERIOPHAGE N4 ADSORPTION B PROTEIN"/>
    <property type="match status" value="1"/>
</dbReference>
<proteinExistence type="predicted"/>
<keyword evidence="2" id="KW-0812">Transmembrane</keyword>
<evidence type="ECO:0000313" key="3">
    <source>
        <dbReference type="EMBL" id="KAK9011059.1"/>
    </source>
</evidence>
<feature type="compositionally biased region" description="Polar residues" evidence="1">
    <location>
        <begin position="36"/>
        <end position="49"/>
    </location>
</feature>
<feature type="region of interest" description="Disordered" evidence="1">
    <location>
        <begin position="468"/>
        <end position="487"/>
    </location>
</feature>
<gene>
    <name evidence="3" type="ORF">V6N11_043916</name>
</gene>
<accession>A0ABR2RDY2</accession>
<dbReference type="EMBL" id="JBBPBN010000023">
    <property type="protein sequence ID" value="KAK9011059.1"/>
    <property type="molecule type" value="Genomic_DNA"/>
</dbReference>
<reference evidence="3 4" key="1">
    <citation type="journal article" date="2024" name="G3 (Bethesda)">
        <title>Genome assembly of Hibiscus sabdariffa L. provides insights into metabolisms of medicinal natural products.</title>
        <authorList>
            <person name="Kim T."/>
        </authorList>
    </citation>
    <scope>NUCLEOTIDE SEQUENCE [LARGE SCALE GENOMIC DNA]</scope>
    <source>
        <strain evidence="3">TK-2024</strain>
        <tissue evidence="3">Old leaves</tissue>
    </source>
</reference>
<sequence length="487" mass="54418">MATFTAIALDRLLEHGASRPIENSSSPLKPPIHPKPSTNSKMERSSSASVIRKVNRPPMSPSLYATPEVTPLPDSPPSFYPSPYIINHKRRGPRLSKSFSEENVPSLEKILEEDENDGKAKLAESTSVDQLKNGLVTFSIPEHNEEEHGNGAHHNCPMNIELENGIHGGSIQGVHTNGFHDGEVGSSQINYGLPMDAVLKFGQLNWDKCSDTEDFFDPNEWMSVTSNTEVGDDIGAESAARFATTGVEFFDAWDELSCGSAPHAIPPDLREMRLSLLAEIEKRKQAEEALNKMQSKWRRIGQELRDVGLSLPVDLLHVTEDELLNQAEECRQQVGAARFVSLSVGRGIARAEMEMEMETQIKLKNFEIARLLDRLHYYETVNREMSQRNQEAIGEDFVPHYFAFLSRTSSLHKLHDIYKIQNLSSFHAEMARRDRQRKKRRQRWVWGSVVTTITLGAAALAWSYLPTGTGSSSASISKGPDDNPTAK</sequence>
<evidence type="ECO:0000313" key="4">
    <source>
        <dbReference type="Proteomes" id="UP001396334"/>
    </source>
</evidence>
<keyword evidence="2" id="KW-0472">Membrane</keyword>
<protein>
    <submittedName>
        <fullName evidence="3">Uncharacterized protein</fullName>
    </submittedName>
</protein>
<feature type="region of interest" description="Disordered" evidence="1">
    <location>
        <begin position="13"/>
        <end position="77"/>
    </location>
</feature>
<evidence type="ECO:0000256" key="2">
    <source>
        <dbReference type="SAM" id="Phobius"/>
    </source>
</evidence>
<keyword evidence="4" id="KW-1185">Reference proteome</keyword>
<feature type="transmembrane region" description="Helical" evidence="2">
    <location>
        <begin position="444"/>
        <end position="465"/>
    </location>
</feature>
<evidence type="ECO:0000256" key="1">
    <source>
        <dbReference type="SAM" id="MobiDB-lite"/>
    </source>
</evidence>